<dbReference type="NCBIfam" id="TIGR02532">
    <property type="entry name" value="IV_pilin_GFxxxE"/>
    <property type="match status" value="1"/>
</dbReference>
<accession>A0A318H8R3</accession>
<dbReference type="RefSeq" id="WP_110400677.1">
    <property type="nucleotide sequence ID" value="NZ_QJJS01000007.1"/>
</dbReference>
<evidence type="ECO:0000256" key="1">
    <source>
        <dbReference type="SAM" id="Phobius"/>
    </source>
</evidence>
<dbReference type="Proteomes" id="UP000247811">
    <property type="component" value="Unassembled WGS sequence"/>
</dbReference>
<dbReference type="AlphaFoldDB" id="A0A318H8R3"/>
<dbReference type="SUPFAM" id="SSF54523">
    <property type="entry name" value="Pili subunits"/>
    <property type="match status" value="1"/>
</dbReference>
<keyword evidence="1" id="KW-0472">Membrane</keyword>
<dbReference type="Pfam" id="PF07963">
    <property type="entry name" value="N_methyl"/>
    <property type="match status" value="1"/>
</dbReference>
<dbReference type="Gene3D" id="3.30.700.10">
    <property type="entry name" value="Glycoprotein, Type 4 Pilin"/>
    <property type="match status" value="1"/>
</dbReference>
<dbReference type="EMBL" id="QJJS01000007">
    <property type="protein sequence ID" value="PXW96263.1"/>
    <property type="molecule type" value="Genomic_DNA"/>
</dbReference>
<organism evidence="2 3">
    <name type="scientific">Sphaerotilus hippei</name>
    <dbReference type="NCBI Taxonomy" id="744406"/>
    <lineage>
        <taxon>Bacteria</taxon>
        <taxon>Pseudomonadati</taxon>
        <taxon>Pseudomonadota</taxon>
        <taxon>Betaproteobacteria</taxon>
        <taxon>Burkholderiales</taxon>
        <taxon>Sphaerotilaceae</taxon>
        <taxon>Sphaerotilus</taxon>
    </lineage>
</organism>
<gene>
    <name evidence="2" type="ORF">C7444_107169</name>
</gene>
<keyword evidence="3" id="KW-1185">Reference proteome</keyword>
<dbReference type="InterPro" id="IPR012902">
    <property type="entry name" value="N_methyl_site"/>
</dbReference>
<keyword evidence="1" id="KW-1133">Transmembrane helix</keyword>
<dbReference type="InterPro" id="IPR045584">
    <property type="entry name" value="Pilin-like"/>
</dbReference>
<protein>
    <submittedName>
        <fullName evidence="2">Type IV pilus assembly protein PilE</fullName>
    </submittedName>
</protein>
<comment type="caution">
    <text evidence="2">The sequence shown here is derived from an EMBL/GenBank/DDBJ whole genome shotgun (WGS) entry which is preliminary data.</text>
</comment>
<name>A0A318H8R3_9BURK</name>
<dbReference type="PROSITE" id="PS00409">
    <property type="entry name" value="PROKAR_NTER_METHYL"/>
    <property type="match status" value="1"/>
</dbReference>
<evidence type="ECO:0000313" key="2">
    <source>
        <dbReference type="EMBL" id="PXW96263.1"/>
    </source>
</evidence>
<keyword evidence="1" id="KW-0812">Transmembrane</keyword>
<dbReference type="InterPro" id="IPR031982">
    <property type="entry name" value="PilE-like"/>
</dbReference>
<dbReference type="GO" id="GO:0043683">
    <property type="term" value="P:type IV pilus assembly"/>
    <property type="evidence" value="ECO:0007669"/>
    <property type="project" value="InterPro"/>
</dbReference>
<feature type="transmembrane region" description="Helical" evidence="1">
    <location>
        <begin position="25"/>
        <end position="44"/>
    </location>
</feature>
<dbReference type="Pfam" id="PF16732">
    <property type="entry name" value="ComP_DUS"/>
    <property type="match status" value="1"/>
</dbReference>
<reference evidence="2 3" key="1">
    <citation type="submission" date="2018-05" db="EMBL/GenBank/DDBJ databases">
        <title>Genomic Encyclopedia of Type Strains, Phase IV (KMG-IV): sequencing the most valuable type-strain genomes for metagenomic binning, comparative biology and taxonomic classification.</title>
        <authorList>
            <person name="Goeker M."/>
        </authorList>
    </citation>
    <scope>NUCLEOTIDE SEQUENCE [LARGE SCALE GENOMIC DNA]</scope>
    <source>
        <strain evidence="2 3">DSM 566</strain>
    </source>
</reference>
<sequence length="158" mass="16405">MACTAPFFPRTPATASTVRSAQGGFTLLELMIAVVIVAILAVVANATYREQVVRAHAADATAALSDGRHRMEQYILGQRTYVGGPCTTSRTVGSFAVVCATPTASAYTITATGSGATSGLVYSIDQNARQRTTAVPTGWPALPTGGAACWLFRKGDTC</sequence>
<dbReference type="OrthoDB" id="8592370at2"/>
<evidence type="ECO:0000313" key="3">
    <source>
        <dbReference type="Proteomes" id="UP000247811"/>
    </source>
</evidence>
<proteinExistence type="predicted"/>